<reference evidence="1 2" key="1">
    <citation type="submission" date="2017-05" db="EMBL/GenBank/DDBJ databases">
        <authorList>
            <person name="Song R."/>
            <person name="Chenine A.L."/>
            <person name="Ruprecht R.M."/>
        </authorList>
    </citation>
    <scope>NUCLEOTIDE SEQUENCE [LARGE SCALE GENOMIC DNA]</scope>
    <source>
        <strain evidence="1">SW32</strain>
    </source>
</reference>
<proteinExistence type="predicted"/>
<protein>
    <submittedName>
        <fullName evidence="1">Uncharacterized protein</fullName>
    </submittedName>
</protein>
<evidence type="ECO:0000313" key="1">
    <source>
        <dbReference type="EMBL" id="ART63214.1"/>
    </source>
</evidence>
<sequence length="120" mass="12933">MVIALSGCTSKAPDRSDDGLILTSGSYTLPIRKACVSEIALDHDDASRPMVMVALVQSSECSGELKEFTNTHVGDPMAIRFGDEKQGMTLDSNMLGATDAPFIVQVESDEQGQAIVDYYR</sequence>
<gene>
    <name evidence="1" type="ORF">B9H00_09235</name>
</gene>
<dbReference type="EMBL" id="CP021358">
    <property type="protein sequence ID" value="ART63214.1"/>
    <property type="molecule type" value="Genomic_DNA"/>
</dbReference>
<evidence type="ECO:0000313" key="2">
    <source>
        <dbReference type="Proteomes" id="UP000194457"/>
    </source>
</evidence>
<organism evidence="1 2">
    <name type="scientific">Kushneria marisflavi</name>
    <dbReference type="NCBI Taxonomy" id="157779"/>
    <lineage>
        <taxon>Bacteria</taxon>
        <taxon>Pseudomonadati</taxon>
        <taxon>Pseudomonadota</taxon>
        <taxon>Gammaproteobacteria</taxon>
        <taxon>Oceanospirillales</taxon>
        <taxon>Halomonadaceae</taxon>
        <taxon>Kushneria</taxon>
    </lineage>
</organism>
<accession>A0A240UNZ6</accession>
<dbReference type="Proteomes" id="UP000194457">
    <property type="component" value="Chromosome"/>
</dbReference>
<keyword evidence="2" id="KW-1185">Reference proteome</keyword>
<dbReference type="AlphaFoldDB" id="A0A240UNZ6"/>
<name>A0A240UNZ6_9GAMM</name>
<dbReference type="KEGG" id="kma:B9H00_09235"/>